<organism evidence="4 5">
    <name type="scientific">Candidatus Aveggerthella stercoripullorum</name>
    <dbReference type="NCBI Taxonomy" id="2840688"/>
    <lineage>
        <taxon>Bacteria</taxon>
        <taxon>Bacillati</taxon>
        <taxon>Actinomycetota</taxon>
        <taxon>Coriobacteriia</taxon>
        <taxon>Eggerthellales</taxon>
        <taxon>Eggerthellaceae</taxon>
        <taxon>Eggerthellaceae incertae sedis</taxon>
        <taxon>Candidatus Aveggerthella</taxon>
    </lineage>
</organism>
<dbReference type="Pfam" id="PF01553">
    <property type="entry name" value="Acyltransferase"/>
    <property type="match status" value="1"/>
</dbReference>
<dbReference type="PANTHER" id="PTHR10434:SF11">
    <property type="entry name" value="1-ACYL-SN-GLYCEROL-3-PHOSPHATE ACYLTRANSFERASE"/>
    <property type="match status" value="1"/>
</dbReference>
<dbReference type="PANTHER" id="PTHR10434">
    <property type="entry name" value="1-ACYL-SN-GLYCEROL-3-PHOSPHATE ACYLTRANSFERASE"/>
    <property type="match status" value="1"/>
</dbReference>
<keyword evidence="2 4" id="KW-0012">Acyltransferase</keyword>
<keyword evidence="1" id="KW-0808">Transferase</keyword>
<dbReference type="GO" id="GO:0003841">
    <property type="term" value="F:1-acylglycerol-3-phosphate O-acyltransferase activity"/>
    <property type="evidence" value="ECO:0007669"/>
    <property type="project" value="TreeGrafter"/>
</dbReference>
<dbReference type="AlphaFoldDB" id="A0A9D1A1B2"/>
<reference evidence="4" key="1">
    <citation type="submission" date="2020-10" db="EMBL/GenBank/DDBJ databases">
        <authorList>
            <person name="Gilroy R."/>
        </authorList>
    </citation>
    <scope>NUCLEOTIDE SEQUENCE</scope>
    <source>
        <strain evidence="4">ChiGjej1B1-2707</strain>
    </source>
</reference>
<dbReference type="CDD" id="cd07989">
    <property type="entry name" value="LPLAT_AGPAT-like"/>
    <property type="match status" value="1"/>
</dbReference>
<protein>
    <submittedName>
        <fullName evidence="4">1-acyl-sn-glycerol-3-phosphate acyltransferase</fullName>
    </submittedName>
</protein>
<dbReference type="Proteomes" id="UP000824261">
    <property type="component" value="Unassembled WGS sequence"/>
</dbReference>
<name>A0A9D1A1B2_9ACTN</name>
<gene>
    <name evidence="4" type="ORF">IAA69_07375</name>
</gene>
<evidence type="ECO:0000259" key="3">
    <source>
        <dbReference type="SMART" id="SM00563"/>
    </source>
</evidence>
<dbReference type="InterPro" id="IPR002123">
    <property type="entry name" value="Plipid/glycerol_acylTrfase"/>
</dbReference>
<evidence type="ECO:0000313" key="5">
    <source>
        <dbReference type="Proteomes" id="UP000824261"/>
    </source>
</evidence>
<sequence length="273" mass="30545">MSVFLSREEMWDMPLGGKPEGEKHIPHWCGNILWVIVGGLCKLLFRYRVEGREHIRALHGKTGCLVMGNHASYADVVFFYLAPRLAQWMRLMGRDSLFETGGGLGGQILSRVGAFPVKRDTADRTSVKRAVSMLKRGEMVGIYPEGTRRGKGSQAPELHAGGAFIARMGKAPIVPATVRNSEKIKCKGERFHFPKVTVVFGEPVEVSEFDFLPKDDRLDGCTWFVIRECYALNRGCAPEDVDMRELFPEGKDFTEAFRGVTIHRGAKALREDA</sequence>
<evidence type="ECO:0000313" key="4">
    <source>
        <dbReference type="EMBL" id="HIR02061.1"/>
    </source>
</evidence>
<dbReference type="SMART" id="SM00563">
    <property type="entry name" value="PlsC"/>
    <property type="match status" value="1"/>
</dbReference>
<dbReference type="SUPFAM" id="SSF69593">
    <property type="entry name" value="Glycerol-3-phosphate (1)-acyltransferase"/>
    <property type="match status" value="1"/>
</dbReference>
<dbReference type="GO" id="GO:0006654">
    <property type="term" value="P:phosphatidic acid biosynthetic process"/>
    <property type="evidence" value="ECO:0007669"/>
    <property type="project" value="TreeGrafter"/>
</dbReference>
<evidence type="ECO:0000256" key="1">
    <source>
        <dbReference type="ARBA" id="ARBA00022679"/>
    </source>
</evidence>
<accession>A0A9D1A1B2</accession>
<reference evidence="4" key="2">
    <citation type="journal article" date="2021" name="PeerJ">
        <title>Extensive microbial diversity within the chicken gut microbiome revealed by metagenomics and culture.</title>
        <authorList>
            <person name="Gilroy R."/>
            <person name="Ravi A."/>
            <person name="Getino M."/>
            <person name="Pursley I."/>
            <person name="Horton D.L."/>
            <person name="Alikhan N.F."/>
            <person name="Baker D."/>
            <person name="Gharbi K."/>
            <person name="Hall N."/>
            <person name="Watson M."/>
            <person name="Adriaenssens E.M."/>
            <person name="Foster-Nyarko E."/>
            <person name="Jarju S."/>
            <person name="Secka A."/>
            <person name="Antonio M."/>
            <person name="Oren A."/>
            <person name="Chaudhuri R.R."/>
            <person name="La Ragione R."/>
            <person name="Hildebrand F."/>
            <person name="Pallen M.J."/>
        </authorList>
    </citation>
    <scope>NUCLEOTIDE SEQUENCE</scope>
    <source>
        <strain evidence="4">ChiGjej1B1-2707</strain>
    </source>
</reference>
<dbReference type="EMBL" id="DVGB01000089">
    <property type="protein sequence ID" value="HIR02061.1"/>
    <property type="molecule type" value="Genomic_DNA"/>
</dbReference>
<proteinExistence type="predicted"/>
<evidence type="ECO:0000256" key="2">
    <source>
        <dbReference type="ARBA" id="ARBA00023315"/>
    </source>
</evidence>
<comment type="caution">
    <text evidence="4">The sequence shown here is derived from an EMBL/GenBank/DDBJ whole genome shotgun (WGS) entry which is preliminary data.</text>
</comment>
<feature type="domain" description="Phospholipid/glycerol acyltransferase" evidence="3">
    <location>
        <begin position="64"/>
        <end position="181"/>
    </location>
</feature>